<dbReference type="Proteomes" id="UP000641514">
    <property type="component" value="Unassembled WGS sequence"/>
</dbReference>
<dbReference type="InterPro" id="IPR036162">
    <property type="entry name" value="Resolvase-like_N_sf"/>
</dbReference>
<dbReference type="PANTHER" id="PTHR30461">
    <property type="entry name" value="DNA-INVERTASE FROM LAMBDOID PROPHAGE"/>
    <property type="match status" value="1"/>
</dbReference>
<dbReference type="GO" id="GO:0000150">
    <property type="term" value="F:DNA strand exchange activity"/>
    <property type="evidence" value="ECO:0007669"/>
    <property type="project" value="InterPro"/>
</dbReference>
<keyword evidence="2" id="KW-0233">DNA recombination</keyword>
<name>A0A916UC12_9ACTN</name>
<protein>
    <recommendedName>
        <fullName evidence="4">Resolvase/invertase-type recombinase catalytic domain-containing protein</fullName>
    </recommendedName>
</protein>
<accession>A0A916UC12</accession>
<dbReference type="InterPro" id="IPR050639">
    <property type="entry name" value="SSR_resolvase"/>
</dbReference>
<evidence type="ECO:0000313" key="5">
    <source>
        <dbReference type="EMBL" id="GGC68145.1"/>
    </source>
</evidence>
<dbReference type="SUPFAM" id="SSF53041">
    <property type="entry name" value="Resolvase-like"/>
    <property type="match status" value="1"/>
</dbReference>
<dbReference type="InterPro" id="IPR006119">
    <property type="entry name" value="Resolv_N"/>
</dbReference>
<keyword evidence="1" id="KW-0238">DNA-binding</keyword>
<evidence type="ECO:0000259" key="4">
    <source>
        <dbReference type="PROSITE" id="PS51736"/>
    </source>
</evidence>
<feature type="region of interest" description="Disordered" evidence="3">
    <location>
        <begin position="160"/>
        <end position="180"/>
    </location>
</feature>
<dbReference type="Gene3D" id="3.40.50.1390">
    <property type="entry name" value="Resolvase, N-terminal catalytic domain"/>
    <property type="match status" value="1"/>
</dbReference>
<gene>
    <name evidence="5" type="ORF">GCM10011410_21080</name>
</gene>
<dbReference type="Pfam" id="PF00239">
    <property type="entry name" value="Resolvase"/>
    <property type="match status" value="1"/>
</dbReference>
<reference evidence="5" key="1">
    <citation type="journal article" date="2014" name="Int. J. Syst. Evol. Microbiol.">
        <title>Complete genome sequence of Corynebacterium casei LMG S-19264T (=DSM 44701T), isolated from a smear-ripened cheese.</title>
        <authorList>
            <consortium name="US DOE Joint Genome Institute (JGI-PGF)"/>
            <person name="Walter F."/>
            <person name="Albersmeier A."/>
            <person name="Kalinowski J."/>
            <person name="Ruckert C."/>
        </authorList>
    </citation>
    <scope>NUCLEOTIDE SEQUENCE</scope>
    <source>
        <strain evidence="5">CGMCC 1.15478</strain>
    </source>
</reference>
<evidence type="ECO:0000256" key="2">
    <source>
        <dbReference type="ARBA" id="ARBA00023172"/>
    </source>
</evidence>
<comment type="caution">
    <text evidence="5">The sequence shown here is derived from an EMBL/GenBank/DDBJ whole genome shotgun (WGS) entry which is preliminary data.</text>
</comment>
<evidence type="ECO:0000256" key="3">
    <source>
        <dbReference type="SAM" id="MobiDB-lite"/>
    </source>
</evidence>
<dbReference type="GO" id="GO:0003677">
    <property type="term" value="F:DNA binding"/>
    <property type="evidence" value="ECO:0007669"/>
    <property type="project" value="UniProtKB-KW"/>
</dbReference>
<dbReference type="EMBL" id="BMJH01000002">
    <property type="protein sequence ID" value="GGC68145.1"/>
    <property type="molecule type" value="Genomic_DNA"/>
</dbReference>
<proteinExistence type="predicted"/>
<organism evidence="5 6">
    <name type="scientific">Hoyosella rhizosphaerae</name>
    <dbReference type="NCBI Taxonomy" id="1755582"/>
    <lineage>
        <taxon>Bacteria</taxon>
        <taxon>Bacillati</taxon>
        <taxon>Actinomycetota</taxon>
        <taxon>Actinomycetes</taxon>
        <taxon>Mycobacteriales</taxon>
        <taxon>Hoyosellaceae</taxon>
        <taxon>Hoyosella</taxon>
    </lineage>
</organism>
<dbReference type="AlphaFoldDB" id="A0A916UC12"/>
<dbReference type="SMART" id="SM00857">
    <property type="entry name" value="Resolvase"/>
    <property type="match status" value="1"/>
</dbReference>
<keyword evidence="6" id="KW-1185">Reference proteome</keyword>
<dbReference type="CDD" id="cd03768">
    <property type="entry name" value="SR_ResInv"/>
    <property type="match status" value="1"/>
</dbReference>
<sequence>MPLAVSEYSRRQSRAAKIDRPQLAALVKEVQTGDVVVVWRLDGLGRSLPHLIETVEALRENGVEFRSMTESIDTAPPGGTQVFHIFGALAQFERDLIRERTNAGLRAARERGSVGGPHPRRHPRNYATHNECVITESDSKKSPTSPDSHVRLSFAASAPTPIYSLPDLNPLQVPSEFSTP</sequence>
<evidence type="ECO:0000256" key="1">
    <source>
        <dbReference type="ARBA" id="ARBA00023125"/>
    </source>
</evidence>
<feature type="domain" description="Resolvase/invertase-type recombinase catalytic" evidence="4">
    <location>
        <begin position="1"/>
        <end position="112"/>
    </location>
</feature>
<reference evidence="5" key="2">
    <citation type="submission" date="2020-09" db="EMBL/GenBank/DDBJ databases">
        <authorList>
            <person name="Sun Q."/>
            <person name="Zhou Y."/>
        </authorList>
    </citation>
    <scope>NUCLEOTIDE SEQUENCE</scope>
    <source>
        <strain evidence="5">CGMCC 1.15478</strain>
    </source>
</reference>
<dbReference type="PROSITE" id="PS51736">
    <property type="entry name" value="RECOMBINASES_3"/>
    <property type="match status" value="1"/>
</dbReference>
<dbReference type="PANTHER" id="PTHR30461:SF2">
    <property type="entry name" value="SERINE RECOMBINASE PINE-RELATED"/>
    <property type="match status" value="1"/>
</dbReference>
<evidence type="ECO:0000313" key="6">
    <source>
        <dbReference type="Proteomes" id="UP000641514"/>
    </source>
</evidence>